<dbReference type="Gene3D" id="1.25.40.10">
    <property type="entry name" value="Tetratricopeptide repeat domain"/>
    <property type="match status" value="2"/>
</dbReference>
<protein>
    <submittedName>
        <fullName evidence="3">Uncharacterized protein</fullName>
    </submittedName>
</protein>
<name>A0A2U2PK56_9SPHI</name>
<keyword evidence="2" id="KW-0732">Signal</keyword>
<comment type="caution">
    <text evidence="3">The sequence shown here is derived from an EMBL/GenBank/DDBJ whole genome shotgun (WGS) entry which is preliminary data.</text>
</comment>
<dbReference type="PROSITE" id="PS50293">
    <property type="entry name" value="TPR_REGION"/>
    <property type="match status" value="1"/>
</dbReference>
<evidence type="ECO:0000256" key="1">
    <source>
        <dbReference type="PROSITE-ProRule" id="PRU00339"/>
    </source>
</evidence>
<dbReference type="RefSeq" id="WP_109414598.1">
    <property type="nucleotide sequence ID" value="NZ_QEAS01000003.1"/>
</dbReference>
<reference evidence="3 4" key="1">
    <citation type="submission" date="2018-04" db="EMBL/GenBank/DDBJ databases">
        <title>Pedobacter chongqingensis sp. nov., isolated from a rottenly hemp rope.</title>
        <authorList>
            <person name="Cai Y."/>
        </authorList>
    </citation>
    <scope>NUCLEOTIDE SEQUENCE [LARGE SCALE GENOMIC DNA]</scope>
    <source>
        <strain evidence="3 4">FJ4-8</strain>
    </source>
</reference>
<proteinExistence type="predicted"/>
<dbReference type="EMBL" id="QEAS01000003">
    <property type="protein sequence ID" value="PWG81652.1"/>
    <property type="molecule type" value="Genomic_DNA"/>
</dbReference>
<dbReference type="AlphaFoldDB" id="A0A2U2PK56"/>
<evidence type="ECO:0000256" key="2">
    <source>
        <dbReference type="SAM" id="SignalP"/>
    </source>
</evidence>
<dbReference type="PROSITE" id="PS50005">
    <property type="entry name" value="TPR"/>
    <property type="match status" value="1"/>
</dbReference>
<dbReference type="SUPFAM" id="SSF48452">
    <property type="entry name" value="TPR-like"/>
    <property type="match status" value="1"/>
</dbReference>
<gene>
    <name evidence="3" type="ORF">DDR33_04555</name>
</gene>
<dbReference type="SMART" id="SM00028">
    <property type="entry name" value="TPR"/>
    <property type="match status" value="3"/>
</dbReference>
<organism evidence="3 4">
    <name type="scientific">Pararcticibacter amylolyticus</name>
    <dbReference type="NCBI Taxonomy" id="2173175"/>
    <lineage>
        <taxon>Bacteria</taxon>
        <taxon>Pseudomonadati</taxon>
        <taxon>Bacteroidota</taxon>
        <taxon>Sphingobacteriia</taxon>
        <taxon>Sphingobacteriales</taxon>
        <taxon>Sphingobacteriaceae</taxon>
        <taxon>Pararcticibacter</taxon>
    </lineage>
</organism>
<dbReference type="OrthoDB" id="789632at2"/>
<evidence type="ECO:0000313" key="3">
    <source>
        <dbReference type="EMBL" id="PWG81652.1"/>
    </source>
</evidence>
<dbReference type="PANTHER" id="PTHR44749">
    <property type="entry name" value="SUPPRESSOR OF RPS4-RLD 1"/>
    <property type="match status" value="1"/>
</dbReference>
<keyword evidence="1" id="KW-0802">TPR repeat</keyword>
<sequence>MKVIASILTLVLLVNGVSKAQQNQDIKNNYVKLGQKAVIDGKFKEAVTHLEKAMPAEANNAEVLYMLGYSYYHTGDYPKAVSTFGQVISLKPNNVSAYYYRGKARNIMGNQVSASNAERDKLLQASIRDFSKAIELNGEDLKLFQNRALAYRDYGILKGQKVAKLYDKNAAEGAFKACLDDLQHLLDATPGRKDITDEMKKAKVYMANLDR</sequence>
<feature type="repeat" description="TPR" evidence="1">
    <location>
        <begin position="61"/>
        <end position="94"/>
    </location>
</feature>
<accession>A0A2U2PK56</accession>
<feature type="signal peptide" evidence="2">
    <location>
        <begin position="1"/>
        <end position="20"/>
    </location>
</feature>
<dbReference type="InterPro" id="IPR011990">
    <property type="entry name" value="TPR-like_helical_dom_sf"/>
</dbReference>
<dbReference type="Pfam" id="PF13414">
    <property type="entry name" value="TPR_11"/>
    <property type="match status" value="1"/>
</dbReference>
<keyword evidence="4" id="KW-1185">Reference proteome</keyword>
<dbReference type="InterPro" id="IPR044650">
    <property type="entry name" value="SRFR1-like"/>
</dbReference>
<feature type="chain" id="PRO_5015606793" evidence="2">
    <location>
        <begin position="21"/>
        <end position="211"/>
    </location>
</feature>
<dbReference type="GO" id="GO:0045892">
    <property type="term" value="P:negative regulation of DNA-templated transcription"/>
    <property type="evidence" value="ECO:0007669"/>
    <property type="project" value="InterPro"/>
</dbReference>
<dbReference type="PANTHER" id="PTHR44749:SF1">
    <property type="entry name" value="TETRATRICOPEPTIDE-LIKE HELICAL DOMAIN-CONTAINING PROTEIN"/>
    <property type="match status" value="1"/>
</dbReference>
<dbReference type="Proteomes" id="UP000245647">
    <property type="component" value="Unassembled WGS sequence"/>
</dbReference>
<dbReference type="InterPro" id="IPR019734">
    <property type="entry name" value="TPR_rpt"/>
</dbReference>
<evidence type="ECO:0000313" key="4">
    <source>
        <dbReference type="Proteomes" id="UP000245647"/>
    </source>
</evidence>